<sequence length="123" mass="14308">MIFTPLGMAKAQYSIYVIELSKKIYTENKKFREANPQFNGVLECLYVGMTSKTPKERFEQHKNGTLSKKGINISSSIVRKYGLYLRGSLYNHIPLIPTKVEALKMEKQLALELRRKKYAVWFN</sequence>
<dbReference type="PROSITE" id="PS50164">
    <property type="entry name" value="GIY_YIG"/>
    <property type="match status" value="1"/>
</dbReference>
<keyword evidence="3" id="KW-1185">Reference proteome</keyword>
<evidence type="ECO:0000313" key="2">
    <source>
        <dbReference type="EMBL" id="SNR43059.1"/>
    </source>
</evidence>
<reference evidence="2 3" key="1">
    <citation type="submission" date="2017-06" db="EMBL/GenBank/DDBJ databases">
        <authorList>
            <person name="Varghese N."/>
            <person name="Submissions S."/>
        </authorList>
    </citation>
    <scope>NUCLEOTIDE SEQUENCE [LARGE SCALE GENOMIC DNA]</scope>
    <source>
        <strain evidence="2 3">DSM 19840</strain>
    </source>
</reference>
<evidence type="ECO:0000313" key="3">
    <source>
        <dbReference type="Proteomes" id="UP000198337"/>
    </source>
</evidence>
<dbReference type="Pfam" id="PF01541">
    <property type="entry name" value="GIY-YIG"/>
    <property type="match status" value="1"/>
</dbReference>
<protein>
    <recommendedName>
        <fullName evidence="1">GIY-YIG domain-containing protein</fullName>
    </recommendedName>
</protein>
<proteinExistence type="predicted"/>
<feature type="domain" description="GIY-YIG" evidence="1">
    <location>
        <begin position="11"/>
        <end position="120"/>
    </location>
</feature>
<evidence type="ECO:0000259" key="1">
    <source>
        <dbReference type="PROSITE" id="PS50164"/>
    </source>
</evidence>
<gene>
    <name evidence="2" type="ORF">SAMN04488009_1645</name>
</gene>
<dbReference type="Proteomes" id="UP000198337">
    <property type="component" value="Unassembled WGS sequence"/>
</dbReference>
<accession>A0ABY1SFS8</accession>
<dbReference type="InterPro" id="IPR000305">
    <property type="entry name" value="GIY-YIG_endonuc"/>
</dbReference>
<comment type="caution">
    <text evidence="2">The sequence shown here is derived from an EMBL/GenBank/DDBJ whole genome shotgun (WGS) entry which is preliminary data.</text>
</comment>
<name>A0ABY1SFS8_9FLAO</name>
<organism evidence="2 3">
    <name type="scientific">Maribacter sedimenticola</name>
    <dbReference type="NCBI Taxonomy" id="228956"/>
    <lineage>
        <taxon>Bacteria</taxon>
        <taxon>Pseudomonadati</taxon>
        <taxon>Bacteroidota</taxon>
        <taxon>Flavobacteriia</taxon>
        <taxon>Flavobacteriales</taxon>
        <taxon>Flavobacteriaceae</taxon>
        <taxon>Maribacter</taxon>
    </lineage>
</organism>
<dbReference type="RefSeq" id="WP_394339887.1">
    <property type="nucleotide sequence ID" value="NZ_FZNV01000002.1"/>
</dbReference>
<dbReference type="EMBL" id="FZNV01000002">
    <property type="protein sequence ID" value="SNR43059.1"/>
    <property type="molecule type" value="Genomic_DNA"/>
</dbReference>